<accession>A0ABR0EY48</accession>
<reference evidence="1 2" key="1">
    <citation type="journal article" date="2023" name="G3 (Bethesda)">
        <title>A chromosome-level genome assembly of Zasmidium syzygii isolated from banana leaves.</title>
        <authorList>
            <person name="van Westerhoven A.C."/>
            <person name="Mehrabi R."/>
            <person name="Talebi R."/>
            <person name="Steentjes M.B.F."/>
            <person name="Corcolon B."/>
            <person name="Chong P.A."/>
            <person name="Kema G.H.J."/>
            <person name="Seidl M.F."/>
        </authorList>
    </citation>
    <scope>NUCLEOTIDE SEQUENCE [LARGE SCALE GENOMIC DNA]</scope>
    <source>
        <strain evidence="1 2">P124</strain>
    </source>
</reference>
<keyword evidence="2" id="KW-1185">Reference proteome</keyword>
<comment type="caution">
    <text evidence="1">The sequence shown here is derived from an EMBL/GenBank/DDBJ whole genome shotgun (WGS) entry which is preliminary data.</text>
</comment>
<gene>
    <name evidence="1" type="ORF">PRZ48_003960</name>
</gene>
<sequence length="96" mass="10691">MTLLATVAWRTQKLGGNLEARRPIADLNWIKECTWARWQQDAELLFSRFQDAVHNGNSTPTSRRNRARVIEITGGATDVLSMGRTADTAVTTTVTC</sequence>
<evidence type="ECO:0000313" key="1">
    <source>
        <dbReference type="EMBL" id="KAK4505995.1"/>
    </source>
</evidence>
<dbReference type="Proteomes" id="UP001305779">
    <property type="component" value="Unassembled WGS sequence"/>
</dbReference>
<organism evidence="1 2">
    <name type="scientific">Zasmidium cellare</name>
    <name type="common">Wine cellar mold</name>
    <name type="synonym">Racodium cellare</name>
    <dbReference type="NCBI Taxonomy" id="395010"/>
    <lineage>
        <taxon>Eukaryota</taxon>
        <taxon>Fungi</taxon>
        <taxon>Dikarya</taxon>
        <taxon>Ascomycota</taxon>
        <taxon>Pezizomycotina</taxon>
        <taxon>Dothideomycetes</taxon>
        <taxon>Dothideomycetidae</taxon>
        <taxon>Mycosphaerellales</taxon>
        <taxon>Mycosphaerellaceae</taxon>
        <taxon>Zasmidium</taxon>
    </lineage>
</organism>
<proteinExistence type="predicted"/>
<protein>
    <recommendedName>
        <fullName evidence="3">Transposase</fullName>
    </recommendedName>
</protein>
<evidence type="ECO:0008006" key="3">
    <source>
        <dbReference type="Google" id="ProtNLM"/>
    </source>
</evidence>
<name>A0ABR0EY48_ZASCE</name>
<evidence type="ECO:0000313" key="2">
    <source>
        <dbReference type="Proteomes" id="UP001305779"/>
    </source>
</evidence>
<dbReference type="EMBL" id="JAXOVC010000002">
    <property type="protein sequence ID" value="KAK4505995.1"/>
    <property type="molecule type" value="Genomic_DNA"/>
</dbReference>